<organism evidence="2 3">
    <name type="scientific">Thalassobacter stenotrophicus</name>
    <dbReference type="NCBI Taxonomy" id="266809"/>
    <lineage>
        <taxon>Bacteria</taxon>
        <taxon>Pseudomonadati</taxon>
        <taxon>Pseudomonadota</taxon>
        <taxon>Alphaproteobacteria</taxon>
        <taxon>Rhodobacterales</taxon>
        <taxon>Roseobacteraceae</taxon>
        <taxon>Thalassobacter</taxon>
    </lineage>
</organism>
<keyword evidence="1" id="KW-0812">Transmembrane</keyword>
<keyword evidence="1" id="KW-0472">Membrane</keyword>
<dbReference type="AlphaFoldDB" id="A0A0P1EX71"/>
<protein>
    <submittedName>
        <fullName evidence="2">N-ATPase, AtpR subunit</fullName>
    </submittedName>
</protein>
<feature type="transmembrane region" description="Helical" evidence="1">
    <location>
        <begin position="44"/>
        <end position="67"/>
    </location>
</feature>
<reference evidence="2 3" key="1">
    <citation type="submission" date="2015-09" db="EMBL/GenBank/DDBJ databases">
        <authorList>
            <consortium name="Swine Surveillance"/>
        </authorList>
    </citation>
    <scope>NUCLEOTIDE SEQUENCE [LARGE SCALE GENOMIC DNA]</scope>
    <source>
        <strain evidence="2 3">CECT 5294</strain>
    </source>
</reference>
<dbReference type="STRING" id="266809.PM03_04275"/>
<dbReference type="Proteomes" id="UP000051298">
    <property type="component" value="Unassembled WGS sequence"/>
</dbReference>
<keyword evidence="1" id="KW-1133">Transmembrane helix</keyword>
<gene>
    <name evidence="2" type="ORF">THS5294_00787</name>
</gene>
<feature type="transmembrane region" description="Helical" evidence="1">
    <location>
        <begin position="12"/>
        <end position="32"/>
    </location>
</feature>
<evidence type="ECO:0000256" key="1">
    <source>
        <dbReference type="SAM" id="Phobius"/>
    </source>
</evidence>
<proteinExistence type="predicted"/>
<sequence>MVVSVDWSLLGLGALVGVLIGGVFFAGLALGVRAAMRSDRALTILMVSATVRILACLGAAWLVLMLLGPWGFAGFGVGFVLSRRVATSLACGRVPAEGAS</sequence>
<dbReference type="EMBL" id="CYRX01000010">
    <property type="protein sequence ID" value="CUH59501.1"/>
    <property type="molecule type" value="Genomic_DNA"/>
</dbReference>
<accession>A0A0P1EX71</accession>
<evidence type="ECO:0000313" key="3">
    <source>
        <dbReference type="Proteomes" id="UP000051298"/>
    </source>
</evidence>
<name>A0A0P1EX71_9RHOB</name>
<evidence type="ECO:0000313" key="2">
    <source>
        <dbReference type="EMBL" id="CUH59501.1"/>
    </source>
</evidence>